<sequence>MNCFQTERKLSLGRDAHFCFEISVFLGLPSLNCCCWQKKKLSSFCDVCFVIFDAPDLWTLFRNRRHCARLSYVPRSQISKIFKSRLKISRTSLNSSCRIYRTQIVTLEIPSIVHIFCLYSWLLTYC</sequence>
<dbReference type="AlphaFoldDB" id="A0A8D8F8P4"/>
<reference evidence="1" key="1">
    <citation type="submission" date="2021-05" db="EMBL/GenBank/DDBJ databases">
        <authorList>
            <person name="Alioto T."/>
            <person name="Alioto T."/>
            <person name="Gomez Garrido J."/>
        </authorList>
    </citation>
    <scope>NUCLEOTIDE SEQUENCE</scope>
</reference>
<evidence type="ECO:0000313" key="1">
    <source>
        <dbReference type="EMBL" id="CAG6461730.1"/>
    </source>
</evidence>
<dbReference type="EMBL" id="HBUE01043623">
    <property type="protein sequence ID" value="CAG6461730.1"/>
    <property type="molecule type" value="Transcribed_RNA"/>
</dbReference>
<name>A0A8D8F8P4_CULPI</name>
<proteinExistence type="predicted"/>
<organism evidence="1">
    <name type="scientific">Culex pipiens</name>
    <name type="common">House mosquito</name>
    <dbReference type="NCBI Taxonomy" id="7175"/>
    <lineage>
        <taxon>Eukaryota</taxon>
        <taxon>Metazoa</taxon>
        <taxon>Ecdysozoa</taxon>
        <taxon>Arthropoda</taxon>
        <taxon>Hexapoda</taxon>
        <taxon>Insecta</taxon>
        <taxon>Pterygota</taxon>
        <taxon>Neoptera</taxon>
        <taxon>Endopterygota</taxon>
        <taxon>Diptera</taxon>
        <taxon>Nematocera</taxon>
        <taxon>Culicoidea</taxon>
        <taxon>Culicidae</taxon>
        <taxon>Culicinae</taxon>
        <taxon>Culicini</taxon>
        <taxon>Culex</taxon>
        <taxon>Culex</taxon>
    </lineage>
</organism>
<accession>A0A8D8F8P4</accession>
<protein>
    <submittedName>
        <fullName evidence="1">(northern house mosquito) hypothetical protein</fullName>
    </submittedName>
</protein>